<evidence type="ECO:0000313" key="4">
    <source>
        <dbReference type="Proteomes" id="UP000768471"/>
    </source>
</evidence>
<dbReference type="Gene3D" id="1.20.1290.10">
    <property type="entry name" value="AhpD-like"/>
    <property type="match status" value="1"/>
</dbReference>
<dbReference type="InterPro" id="IPR047263">
    <property type="entry name" value="HNL-like_cupin"/>
</dbReference>
<name>A0ABS0NB32_9NEIS</name>
<accession>A0ABS0NB32</accession>
<dbReference type="SUPFAM" id="SSF51182">
    <property type="entry name" value="RmlC-like cupins"/>
    <property type="match status" value="1"/>
</dbReference>
<dbReference type="InterPro" id="IPR013096">
    <property type="entry name" value="Cupin_2"/>
</dbReference>
<keyword evidence="4" id="KW-1185">Reference proteome</keyword>
<dbReference type="Proteomes" id="UP000768471">
    <property type="component" value="Unassembled WGS sequence"/>
</dbReference>
<feature type="domain" description="Carboxymuconolactone decarboxylase-like" evidence="1">
    <location>
        <begin position="3"/>
        <end position="65"/>
    </location>
</feature>
<evidence type="ECO:0000259" key="2">
    <source>
        <dbReference type="Pfam" id="PF07883"/>
    </source>
</evidence>
<dbReference type="InterPro" id="IPR003779">
    <property type="entry name" value="CMD-like"/>
</dbReference>
<dbReference type="Pfam" id="PF02627">
    <property type="entry name" value="CMD"/>
    <property type="match status" value="2"/>
</dbReference>
<protein>
    <submittedName>
        <fullName evidence="3">Carboxymuconolactone decarboxylase family protein</fullName>
    </submittedName>
</protein>
<sequence length="320" mass="34472">MSSLSPRQQHLAAIASAAAAGDTGSLKTALAQALDGGITVKEARDVFVQLYAYAGFPRSLNALATLDGVVKERRAAGQKTDEGKAPAPLPRDTDLLALGTKTQTELVGRPVDVTALSPDIDRYLKTHLFGDIFASNVLDWQERELVTITILSSLHGADGQLASHIAVGKRNGLTDAQIAAVRQMAAPRSLSPFGIGRPNDAYAQYFSGPSYLNPLSTEQVGVYNVTFEPSVRNNWHIHHAEKGGGQILIVTGGRGYYQEWGKPARELKAGDTVNIPANVKHWHGAAKDSWFQHLAVEVPGEGTRNEWLESVSDEDYGKLP</sequence>
<dbReference type="EMBL" id="JACSGR010000005">
    <property type="protein sequence ID" value="MBH5329505.1"/>
    <property type="molecule type" value="Genomic_DNA"/>
</dbReference>
<feature type="domain" description="Cupin type-2" evidence="2">
    <location>
        <begin position="225"/>
        <end position="288"/>
    </location>
</feature>
<dbReference type="CDD" id="cd02233">
    <property type="entry name" value="cupin_HNL-like"/>
    <property type="match status" value="1"/>
</dbReference>
<dbReference type="SUPFAM" id="SSF69118">
    <property type="entry name" value="AhpD-like"/>
    <property type="match status" value="1"/>
</dbReference>
<dbReference type="InterPro" id="IPR029032">
    <property type="entry name" value="AhpD-like"/>
</dbReference>
<dbReference type="PANTHER" id="PTHR43698">
    <property type="entry name" value="RIBD C-TERMINAL DOMAIN CONTAINING PROTEIN"/>
    <property type="match status" value="1"/>
</dbReference>
<feature type="domain" description="Carboxymuconolactone decarboxylase-like" evidence="1">
    <location>
        <begin position="118"/>
        <end position="190"/>
    </location>
</feature>
<organism evidence="3 4">
    <name type="scientific">Eikenella glucosivorans</name>
    <dbReference type="NCBI Taxonomy" id="2766967"/>
    <lineage>
        <taxon>Bacteria</taxon>
        <taxon>Pseudomonadati</taxon>
        <taxon>Pseudomonadota</taxon>
        <taxon>Betaproteobacteria</taxon>
        <taxon>Neisseriales</taxon>
        <taxon>Neisseriaceae</taxon>
        <taxon>Eikenella</taxon>
    </lineage>
</organism>
<reference evidence="3 4" key="1">
    <citation type="submission" date="2020-09" db="EMBL/GenBank/DDBJ databases">
        <title>Eikenella S3660 sp. nov., isolated from a throat swab.</title>
        <authorList>
            <person name="Buhl M."/>
        </authorList>
    </citation>
    <scope>NUCLEOTIDE SEQUENCE [LARGE SCALE GENOMIC DNA]</scope>
    <source>
        <strain evidence="3 4">S3360</strain>
    </source>
</reference>
<evidence type="ECO:0000313" key="3">
    <source>
        <dbReference type="EMBL" id="MBH5329505.1"/>
    </source>
</evidence>
<proteinExistence type="predicted"/>
<dbReference type="InterPro" id="IPR014710">
    <property type="entry name" value="RmlC-like_jellyroll"/>
</dbReference>
<dbReference type="Gene3D" id="2.60.120.10">
    <property type="entry name" value="Jelly Rolls"/>
    <property type="match status" value="1"/>
</dbReference>
<evidence type="ECO:0000259" key="1">
    <source>
        <dbReference type="Pfam" id="PF02627"/>
    </source>
</evidence>
<comment type="caution">
    <text evidence="3">The sequence shown here is derived from an EMBL/GenBank/DDBJ whole genome shotgun (WGS) entry which is preliminary data.</text>
</comment>
<dbReference type="Pfam" id="PF07883">
    <property type="entry name" value="Cupin_2"/>
    <property type="match status" value="1"/>
</dbReference>
<gene>
    <name evidence="3" type="ORF">H9Q10_07475</name>
</gene>
<dbReference type="PANTHER" id="PTHR43698:SF1">
    <property type="entry name" value="BLL4564 PROTEIN"/>
    <property type="match status" value="1"/>
</dbReference>
<dbReference type="InterPro" id="IPR011051">
    <property type="entry name" value="RmlC_Cupin_sf"/>
</dbReference>